<feature type="compositionally biased region" description="Polar residues" evidence="1">
    <location>
        <begin position="123"/>
        <end position="136"/>
    </location>
</feature>
<dbReference type="Pfam" id="PF09990">
    <property type="entry name" value="DUF2231"/>
    <property type="match status" value="1"/>
</dbReference>
<sequence>MPTFVSGLPVHVLVVHAVVVLIPLAVLGAVVIAVWPAARHRYRWPVLGLTAVGTIFVPVATETGDGLEHSLPRSALISAHTQLGDQLLPFAAALLLVVAGLVAVDRVATPTGSGTAGRHSTPERQTTPDWQGTPDRQGTPERMGTATAVVPDRTWVRPVALVLSVLTVVLGVVTAAQVVRIGDSGARAAWSDTQYVQHQAPGTGAG</sequence>
<feature type="transmembrane region" description="Helical" evidence="2">
    <location>
        <begin position="12"/>
        <end position="35"/>
    </location>
</feature>
<keyword evidence="2" id="KW-0812">Transmembrane</keyword>
<evidence type="ECO:0000313" key="5">
    <source>
        <dbReference type="Proteomes" id="UP001597145"/>
    </source>
</evidence>
<proteinExistence type="predicted"/>
<feature type="transmembrane region" description="Helical" evidence="2">
    <location>
        <begin position="87"/>
        <end position="104"/>
    </location>
</feature>
<evidence type="ECO:0000256" key="2">
    <source>
        <dbReference type="SAM" id="Phobius"/>
    </source>
</evidence>
<organism evidence="4 5">
    <name type="scientific">Pseudonocardia aurantiaca</name>
    <dbReference type="NCBI Taxonomy" id="75290"/>
    <lineage>
        <taxon>Bacteria</taxon>
        <taxon>Bacillati</taxon>
        <taxon>Actinomycetota</taxon>
        <taxon>Actinomycetes</taxon>
        <taxon>Pseudonocardiales</taxon>
        <taxon>Pseudonocardiaceae</taxon>
        <taxon>Pseudonocardia</taxon>
    </lineage>
</organism>
<keyword evidence="2" id="KW-1133">Transmembrane helix</keyword>
<accession>A0ABW4FHC9</accession>
<keyword evidence="2" id="KW-0472">Membrane</keyword>
<reference evidence="5" key="1">
    <citation type="journal article" date="2019" name="Int. J. Syst. Evol. Microbiol.">
        <title>The Global Catalogue of Microorganisms (GCM) 10K type strain sequencing project: providing services to taxonomists for standard genome sequencing and annotation.</title>
        <authorList>
            <consortium name="The Broad Institute Genomics Platform"/>
            <consortium name="The Broad Institute Genome Sequencing Center for Infectious Disease"/>
            <person name="Wu L."/>
            <person name="Ma J."/>
        </authorList>
    </citation>
    <scope>NUCLEOTIDE SEQUENCE [LARGE SCALE GENOMIC DNA]</scope>
    <source>
        <strain evidence="5">JCM 12165</strain>
    </source>
</reference>
<name>A0ABW4FHC9_9PSEU</name>
<dbReference type="EMBL" id="JBHUCP010000007">
    <property type="protein sequence ID" value="MFD1530058.1"/>
    <property type="molecule type" value="Genomic_DNA"/>
</dbReference>
<comment type="caution">
    <text evidence="4">The sequence shown here is derived from an EMBL/GenBank/DDBJ whole genome shotgun (WGS) entry which is preliminary data.</text>
</comment>
<feature type="domain" description="DUF2231" evidence="3">
    <location>
        <begin position="7"/>
        <end position="104"/>
    </location>
</feature>
<dbReference type="Proteomes" id="UP001597145">
    <property type="component" value="Unassembled WGS sequence"/>
</dbReference>
<gene>
    <name evidence="4" type="ORF">ACFSCY_11445</name>
</gene>
<feature type="region of interest" description="Disordered" evidence="1">
    <location>
        <begin position="110"/>
        <end position="143"/>
    </location>
</feature>
<evidence type="ECO:0000313" key="4">
    <source>
        <dbReference type="EMBL" id="MFD1530058.1"/>
    </source>
</evidence>
<evidence type="ECO:0000259" key="3">
    <source>
        <dbReference type="Pfam" id="PF09990"/>
    </source>
</evidence>
<dbReference type="RefSeq" id="WP_343976622.1">
    <property type="nucleotide sequence ID" value="NZ_BAAAJG010000008.1"/>
</dbReference>
<dbReference type="InterPro" id="IPR019251">
    <property type="entry name" value="DUF2231_TM"/>
</dbReference>
<protein>
    <submittedName>
        <fullName evidence="4">DUF2231 domain-containing protein</fullName>
    </submittedName>
</protein>
<feature type="transmembrane region" description="Helical" evidence="2">
    <location>
        <begin position="159"/>
        <end position="179"/>
    </location>
</feature>
<keyword evidence="5" id="KW-1185">Reference proteome</keyword>
<evidence type="ECO:0000256" key="1">
    <source>
        <dbReference type="SAM" id="MobiDB-lite"/>
    </source>
</evidence>